<sequence>MEFVAAIEPSRQSSRYILIGIHSAE</sequence>
<dbReference type="EMBL" id="GBRH01180182">
    <property type="protein sequence ID" value="JAE17714.1"/>
    <property type="molecule type" value="Transcribed_RNA"/>
</dbReference>
<proteinExistence type="predicted"/>
<organism evidence="1">
    <name type="scientific">Arundo donax</name>
    <name type="common">Giant reed</name>
    <name type="synonym">Donax arundinaceus</name>
    <dbReference type="NCBI Taxonomy" id="35708"/>
    <lineage>
        <taxon>Eukaryota</taxon>
        <taxon>Viridiplantae</taxon>
        <taxon>Streptophyta</taxon>
        <taxon>Embryophyta</taxon>
        <taxon>Tracheophyta</taxon>
        <taxon>Spermatophyta</taxon>
        <taxon>Magnoliopsida</taxon>
        <taxon>Liliopsida</taxon>
        <taxon>Poales</taxon>
        <taxon>Poaceae</taxon>
        <taxon>PACMAD clade</taxon>
        <taxon>Arundinoideae</taxon>
        <taxon>Arundineae</taxon>
        <taxon>Arundo</taxon>
    </lineage>
</organism>
<dbReference type="AlphaFoldDB" id="A0A0A9G2M7"/>
<reference evidence="1" key="2">
    <citation type="journal article" date="2015" name="Data Brief">
        <title>Shoot transcriptome of the giant reed, Arundo donax.</title>
        <authorList>
            <person name="Barrero R.A."/>
            <person name="Guerrero F.D."/>
            <person name="Moolhuijzen P."/>
            <person name="Goolsby J.A."/>
            <person name="Tidwell J."/>
            <person name="Bellgard S.E."/>
            <person name="Bellgard M.I."/>
        </authorList>
    </citation>
    <scope>NUCLEOTIDE SEQUENCE</scope>
    <source>
        <tissue evidence="1">Shoot tissue taken approximately 20 cm above the soil surface</tissue>
    </source>
</reference>
<protein>
    <submittedName>
        <fullName evidence="1">Uncharacterized protein</fullName>
    </submittedName>
</protein>
<accession>A0A0A9G2M7</accession>
<evidence type="ECO:0000313" key="1">
    <source>
        <dbReference type="EMBL" id="JAE17714.1"/>
    </source>
</evidence>
<reference evidence="1" key="1">
    <citation type="submission" date="2014-09" db="EMBL/GenBank/DDBJ databases">
        <authorList>
            <person name="Magalhaes I.L.F."/>
            <person name="Oliveira U."/>
            <person name="Santos F.R."/>
            <person name="Vidigal T.H.D.A."/>
            <person name="Brescovit A.D."/>
            <person name="Santos A.J."/>
        </authorList>
    </citation>
    <scope>NUCLEOTIDE SEQUENCE</scope>
    <source>
        <tissue evidence="1">Shoot tissue taken approximately 20 cm above the soil surface</tissue>
    </source>
</reference>
<name>A0A0A9G2M7_ARUDO</name>